<protein>
    <submittedName>
        <fullName evidence="8">Biotin synthase or related enzyme</fullName>
    </submittedName>
</protein>
<dbReference type="EMBL" id="JAPHEG010000001">
    <property type="protein sequence ID" value="MDF2952909.1"/>
    <property type="molecule type" value="Genomic_DNA"/>
</dbReference>
<keyword evidence="3 5" id="KW-0408">Iron</keyword>
<dbReference type="InterPro" id="IPR007197">
    <property type="entry name" value="rSAM"/>
</dbReference>
<evidence type="ECO:0000256" key="5">
    <source>
        <dbReference type="PIRSR" id="PIRSR004762-1"/>
    </source>
</evidence>
<dbReference type="SUPFAM" id="SSF102114">
    <property type="entry name" value="Radical SAM enzymes"/>
    <property type="match status" value="1"/>
</dbReference>
<keyword evidence="4 5" id="KW-0411">Iron-sulfur</keyword>
<proteinExistence type="predicted"/>
<dbReference type="GO" id="GO:0046872">
    <property type="term" value="F:metal ion binding"/>
    <property type="evidence" value="ECO:0007669"/>
    <property type="project" value="UniProtKB-KW"/>
</dbReference>
<dbReference type="SFLD" id="SFLDG01060">
    <property type="entry name" value="BATS_domain_containing"/>
    <property type="match status" value="1"/>
</dbReference>
<accession>A0AAE3P500</accession>
<feature type="binding site" evidence="6">
    <location>
        <position position="167"/>
    </location>
    <ligand>
        <name>S-adenosyl-L-methionine</name>
        <dbReference type="ChEBI" id="CHEBI:59789"/>
    </ligand>
</feature>
<dbReference type="InterPro" id="IPR013785">
    <property type="entry name" value="Aldolase_TIM"/>
</dbReference>
<feature type="binding site" evidence="5">
    <location>
        <position position="56"/>
    </location>
    <ligand>
        <name>[4Fe-4S] cluster</name>
        <dbReference type="ChEBI" id="CHEBI:49883"/>
        <note>4Fe-4S-S-AdoMet</note>
    </ligand>
</feature>
<feature type="binding site" evidence="5">
    <location>
        <position position="49"/>
    </location>
    <ligand>
        <name>[4Fe-4S] cluster</name>
        <dbReference type="ChEBI" id="CHEBI:49883"/>
        <note>4Fe-4S-S-AdoMet</note>
    </ligand>
</feature>
<dbReference type="InterPro" id="IPR006638">
    <property type="entry name" value="Elp3/MiaA/NifB-like_rSAM"/>
</dbReference>
<organism evidence="8 9">
    <name type="scientific">Candidatus Thermodesulfobacterium syntrophicum</name>
    <dbReference type="NCBI Taxonomy" id="3060442"/>
    <lineage>
        <taxon>Bacteria</taxon>
        <taxon>Pseudomonadati</taxon>
        <taxon>Thermodesulfobacteriota</taxon>
        <taxon>Thermodesulfobacteria</taxon>
        <taxon>Thermodesulfobacteriales</taxon>
        <taxon>Thermodesulfobacteriaceae</taxon>
        <taxon>Thermodesulfobacterium</taxon>
    </lineage>
</organism>
<feature type="binding site" evidence="6">
    <location>
        <position position="148"/>
    </location>
    <ligand>
        <name>S-adenosyl-L-methionine</name>
        <dbReference type="ChEBI" id="CHEBI:59789"/>
    </ligand>
</feature>
<evidence type="ECO:0000259" key="7">
    <source>
        <dbReference type="PROSITE" id="PS51918"/>
    </source>
</evidence>
<dbReference type="Proteomes" id="UP001144110">
    <property type="component" value="Unassembled WGS sequence"/>
</dbReference>
<dbReference type="PANTHER" id="PTHR43726:SF1">
    <property type="entry name" value="BIOTIN SYNTHASE"/>
    <property type="match status" value="1"/>
</dbReference>
<dbReference type="PROSITE" id="PS51918">
    <property type="entry name" value="RADICAL_SAM"/>
    <property type="match status" value="1"/>
</dbReference>
<dbReference type="PIRSF" id="PIRSF004762">
    <property type="entry name" value="CHP00423"/>
    <property type="match status" value="1"/>
</dbReference>
<evidence type="ECO:0000256" key="4">
    <source>
        <dbReference type="ARBA" id="ARBA00023014"/>
    </source>
</evidence>
<comment type="caution">
    <text evidence="8">The sequence shown here is derived from an EMBL/GenBank/DDBJ whole genome shotgun (WGS) entry which is preliminary data.</text>
</comment>
<evidence type="ECO:0000313" key="8">
    <source>
        <dbReference type="EMBL" id="MDF2952909.1"/>
    </source>
</evidence>
<evidence type="ECO:0000256" key="6">
    <source>
        <dbReference type="PIRSR" id="PIRSR004762-2"/>
    </source>
</evidence>
<evidence type="ECO:0000313" key="9">
    <source>
        <dbReference type="Proteomes" id="UP001144110"/>
    </source>
</evidence>
<dbReference type="SMART" id="SM00729">
    <property type="entry name" value="Elp3"/>
    <property type="match status" value="1"/>
</dbReference>
<dbReference type="AlphaFoldDB" id="A0AAE3P500"/>
<evidence type="ECO:0000256" key="2">
    <source>
        <dbReference type="ARBA" id="ARBA00022723"/>
    </source>
</evidence>
<dbReference type="CDD" id="cd01335">
    <property type="entry name" value="Radical_SAM"/>
    <property type="match status" value="1"/>
</dbReference>
<dbReference type="GO" id="GO:0051539">
    <property type="term" value="F:4 iron, 4 sulfur cluster binding"/>
    <property type="evidence" value="ECO:0007669"/>
    <property type="project" value="UniProtKB-KW"/>
</dbReference>
<dbReference type="NCBIfam" id="TIGR03956">
    <property type="entry name" value="rSAM_HydE"/>
    <property type="match status" value="1"/>
</dbReference>
<feature type="binding site" evidence="6">
    <location>
        <position position="123"/>
    </location>
    <ligand>
        <name>(3R)-3-methyl-D-ornithine</name>
        <dbReference type="ChEBI" id="CHEBI:64642"/>
    </ligand>
</feature>
<evidence type="ECO:0000256" key="1">
    <source>
        <dbReference type="ARBA" id="ARBA00022691"/>
    </source>
</evidence>
<keyword evidence="2" id="KW-0479">Metal-binding</keyword>
<name>A0AAE3P500_9BACT</name>
<comment type="cofactor">
    <cofactor evidence="5">
        <name>[4Fe-4S] cluster</name>
        <dbReference type="ChEBI" id="CHEBI:49883"/>
    </cofactor>
    <text evidence="5">Binds 1 [4Fe-4S] cluster. The cluster is coordinated with 3 cysteines and an exchangeable S-adenosyl-L-methionine.</text>
</comment>
<keyword evidence="1 5" id="KW-0949">S-adenosyl-L-methionine</keyword>
<keyword evidence="5" id="KW-0004">4Fe-4S</keyword>
<dbReference type="GO" id="GO:0016740">
    <property type="term" value="F:transferase activity"/>
    <property type="evidence" value="ECO:0007669"/>
    <property type="project" value="TreeGrafter"/>
</dbReference>
<dbReference type="InterPro" id="IPR024021">
    <property type="entry name" value="FeFe-hyd_HydE_rSAM"/>
</dbReference>
<evidence type="ECO:0000256" key="3">
    <source>
        <dbReference type="ARBA" id="ARBA00023004"/>
    </source>
</evidence>
<dbReference type="PANTHER" id="PTHR43726">
    <property type="entry name" value="3-METHYLORNITHINE SYNTHASE"/>
    <property type="match status" value="1"/>
</dbReference>
<dbReference type="Gene3D" id="3.20.20.70">
    <property type="entry name" value="Aldolase class I"/>
    <property type="match status" value="1"/>
</dbReference>
<dbReference type="InterPro" id="IPR058240">
    <property type="entry name" value="rSAM_sf"/>
</dbReference>
<reference evidence="8" key="1">
    <citation type="submission" date="2022-11" db="EMBL/GenBank/DDBJ databases">
        <title>Candidatus Alkanophaga archaea from heated hydrothermal vent sediment oxidize petroleum alkanes.</title>
        <authorList>
            <person name="Zehnle H."/>
            <person name="Laso-Perez R."/>
            <person name="Lipp J."/>
            <person name="Teske A."/>
            <person name="Wegener G."/>
        </authorList>
    </citation>
    <scope>NUCLEOTIDE SEQUENCE</scope>
    <source>
        <strain evidence="8">MCA70</strain>
    </source>
</reference>
<sequence length="341" mass="39307">MPLTKDEIIYYLTHKEVEEKLFAWADEIRKKYCGDAAHLRGVIHFSNHCRCNDLYCGLRKSNKEMKRFRMNKDTIITLADEIASSGIKTIVLQSGEDLYYDRNVICEIIREIKKKHDVAITLSLGERSYDDYKAFYEAGADRYLMKHETLNEELYERLRPGRKLKDRLKALEYLRKIGFQVGTGNIVGLPGQTIEDLADDILFFQDFQPDMINIGPFIPHPQTPLRDYPPGDFELMLRVFALTRIVTLNTHLAAANTVATLRPIEGQYLCFVKGGANVLMPNCNPFLESINKKVEFEFQCAPKKRYVSVEEVKYILKKAGRKIAKDKGHSLKRRVKEVTGC</sequence>
<feature type="binding site" evidence="6">
    <location>
        <position position="159"/>
    </location>
    <ligand>
        <name>S-adenosyl-L-methionine</name>
        <dbReference type="ChEBI" id="CHEBI:59789"/>
    </ligand>
</feature>
<gene>
    <name evidence="8" type="ORF">OD816_000154</name>
</gene>
<feature type="domain" description="Radical SAM core" evidence="7">
    <location>
        <begin position="31"/>
        <end position="255"/>
    </location>
</feature>
<dbReference type="Pfam" id="PF04055">
    <property type="entry name" value="Radical_SAM"/>
    <property type="match status" value="1"/>
</dbReference>
<dbReference type="InterPro" id="IPR034422">
    <property type="entry name" value="HydE/PylB-like"/>
</dbReference>
<dbReference type="SFLD" id="SFLDS00029">
    <property type="entry name" value="Radical_SAM"/>
    <property type="match status" value="1"/>
</dbReference>